<keyword evidence="1" id="KW-0472">Membrane</keyword>
<feature type="transmembrane region" description="Helical" evidence="1">
    <location>
        <begin position="114"/>
        <end position="132"/>
    </location>
</feature>
<feature type="transmembrane region" description="Helical" evidence="1">
    <location>
        <begin position="312"/>
        <end position="334"/>
    </location>
</feature>
<keyword evidence="1" id="KW-0812">Transmembrane</keyword>
<feature type="transmembrane region" description="Helical" evidence="1">
    <location>
        <begin position="377"/>
        <end position="395"/>
    </location>
</feature>
<evidence type="ECO:0000313" key="3">
    <source>
        <dbReference type="Proteomes" id="UP000655759"/>
    </source>
</evidence>
<sequence length="412" mass="45849">MSGINYSPIGRPFIISAVLLSFFGVSIGSLWMFSLLGIRIAEVSDLFQIHKTVQTEGFLTLMIMGVSYMIIPRFRNTALPSNKLAALSFVLVLASLILELVQKVSRSESLAYSELIRLGGIMIFASMSIYTIRIAPKLLREADYFFIMAIIMLSLVHILPLVTAVEINTLNYIQVWLIFPTLMIFGVKYKTLPSFLGFIRPRRNLTVACLAAGAVGCALGITSMYYDDAGILVAFNAVMILTALLFAASSYIYGGFDNSEILKMMPGEKKARYDMILRHTRIAFLFLIAGFTMGIMFYLYNGFLFYDLAIHYTAIGFIGITIMLFLPLMLPPIIGKSIEFLKFSRVPLLLIVGALGLRTAGNYIIEKSVHSDLTVVFATSGLLVLAGMLWFIVMIHKSMSEIPSVNVEFKKK</sequence>
<feature type="transmembrane region" description="Helical" evidence="1">
    <location>
        <begin position="84"/>
        <end position="102"/>
    </location>
</feature>
<dbReference type="InterPro" id="IPR036927">
    <property type="entry name" value="Cyt_c_oxase-like_su1_sf"/>
</dbReference>
<feature type="transmembrane region" description="Helical" evidence="1">
    <location>
        <begin position="282"/>
        <end position="300"/>
    </location>
</feature>
<feature type="transmembrane region" description="Helical" evidence="1">
    <location>
        <begin position="53"/>
        <end position="72"/>
    </location>
</feature>
<feature type="transmembrane region" description="Helical" evidence="1">
    <location>
        <begin position="346"/>
        <end position="365"/>
    </location>
</feature>
<keyword evidence="1" id="KW-1133">Transmembrane helix</keyword>
<proteinExistence type="predicted"/>
<feature type="transmembrane region" description="Helical" evidence="1">
    <location>
        <begin position="144"/>
        <end position="163"/>
    </location>
</feature>
<reference evidence="2" key="1">
    <citation type="submission" date="2021-02" db="EMBL/GenBank/DDBJ databases">
        <authorList>
            <person name="Han P."/>
        </authorList>
    </citation>
    <scope>NUCLEOTIDE SEQUENCE</scope>
    <source>
        <strain evidence="2">Candidatus Nitrosotenuis uzonensis 5A</strain>
    </source>
</reference>
<gene>
    <name evidence="2" type="ORF">NUZ5A_50368</name>
</gene>
<evidence type="ECO:0000256" key="1">
    <source>
        <dbReference type="SAM" id="Phobius"/>
    </source>
</evidence>
<protein>
    <submittedName>
        <fullName evidence="2">Uncharacterized protein</fullName>
    </submittedName>
</protein>
<comment type="caution">
    <text evidence="2">The sequence shown here is derived from an EMBL/GenBank/DDBJ whole genome shotgun (WGS) entry which is preliminary data.</text>
</comment>
<feature type="transmembrane region" description="Helical" evidence="1">
    <location>
        <begin position="207"/>
        <end position="226"/>
    </location>
</feature>
<dbReference type="AlphaFoldDB" id="A0A812EWS5"/>
<dbReference type="Gene3D" id="1.20.210.10">
    <property type="entry name" value="Cytochrome c oxidase-like, subunit I domain"/>
    <property type="match status" value="1"/>
</dbReference>
<name>A0A812EWS5_9ARCH</name>
<feature type="transmembrane region" description="Helical" evidence="1">
    <location>
        <begin position="232"/>
        <end position="256"/>
    </location>
</feature>
<dbReference type="RefSeq" id="WP_205099309.1">
    <property type="nucleotide sequence ID" value="NZ_CAJNAQ010000005.1"/>
</dbReference>
<accession>A0A812EWS5</accession>
<dbReference type="Proteomes" id="UP000655759">
    <property type="component" value="Unassembled WGS sequence"/>
</dbReference>
<feature type="transmembrane region" description="Helical" evidence="1">
    <location>
        <begin position="12"/>
        <end position="33"/>
    </location>
</feature>
<organism evidence="2 3">
    <name type="scientific">Candidatus Nitrosotenuis uzonensis</name>
    <dbReference type="NCBI Taxonomy" id="1407055"/>
    <lineage>
        <taxon>Archaea</taxon>
        <taxon>Nitrososphaerota</taxon>
        <taxon>Candidatus Nitrosotenuis</taxon>
    </lineage>
</organism>
<dbReference type="EMBL" id="CAJNAQ010000005">
    <property type="protein sequence ID" value="CAE6495089.1"/>
    <property type="molecule type" value="Genomic_DNA"/>
</dbReference>
<evidence type="ECO:0000313" key="2">
    <source>
        <dbReference type="EMBL" id="CAE6495089.1"/>
    </source>
</evidence>